<evidence type="ECO:0000313" key="4">
    <source>
        <dbReference type="EMBL" id="SYX84882.1"/>
    </source>
</evidence>
<dbReference type="PANTHER" id="PTHR43046">
    <property type="entry name" value="GDP-MANNOSE MANNOSYL HYDROLASE"/>
    <property type="match status" value="1"/>
</dbReference>
<accession>A0A383RE57</accession>
<protein>
    <submittedName>
        <fullName evidence="4">ADP-ribose pyrophosphatase YjhB, NUDIX family</fullName>
    </submittedName>
</protein>
<dbReference type="InterPro" id="IPR015797">
    <property type="entry name" value="NUDIX_hydrolase-like_dom_sf"/>
</dbReference>
<evidence type="ECO:0000256" key="1">
    <source>
        <dbReference type="ARBA" id="ARBA00001946"/>
    </source>
</evidence>
<dbReference type="SUPFAM" id="SSF55811">
    <property type="entry name" value="Nudix"/>
    <property type="match status" value="1"/>
</dbReference>
<dbReference type="RefSeq" id="WP_138186670.1">
    <property type="nucleotide sequence ID" value="NZ_LS992241.1"/>
</dbReference>
<proteinExistence type="predicted"/>
<evidence type="ECO:0000313" key="5">
    <source>
        <dbReference type="Proteomes" id="UP000304148"/>
    </source>
</evidence>
<evidence type="ECO:0000256" key="2">
    <source>
        <dbReference type="ARBA" id="ARBA00022801"/>
    </source>
</evidence>
<keyword evidence="2" id="KW-0378">Hydrolase</keyword>
<dbReference type="PANTHER" id="PTHR43046:SF14">
    <property type="entry name" value="MUTT_NUDIX FAMILY PROTEIN"/>
    <property type="match status" value="1"/>
</dbReference>
<dbReference type="Gene3D" id="3.90.79.10">
    <property type="entry name" value="Nucleoside Triphosphate Pyrophosphohydrolase"/>
    <property type="match status" value="1"/>
</dbReference>
<dbReference type="CDD" id="cd18880">
    <property type="entry name" value="NUDIX_ADPRase"/>
    <property type="match status" value="1"/>
</dbReference>
<dbReference type="PROSITE" id="PS51462">
    <property type="entry name" value="NUDIX"/>
    <property type="match status" value="1"/>
</dbReference>
<reference evidence="5" key="1">
    <citation type="submission" date="2018-08" db="EMBL/GenBank/DDBJ databases">
        <authorList>
            <person name="Chevrot R."/>
        </authorList>
    </citation>
    <scope>NUCLEOTIDE SEQUENCE [LARGE SCALE GENOMIC DNA]</scope>
</reference>
<dbReference type="AlphaFoldDB" id="A0A383RE57"/>
<name>A0A383RE57_PAEAL</name>
<sequence length="158" mass="18089">MKPIRNSAKAIIIYDGKVLLTKNKDQEGFFYLFPGGGQEHGEQLSDALKRECMEEIGCHIRVHDLAYVREYIGKNHQFAEWDADVHQVEFYFVAELDERISPTEQEAQIFAGTNPDEYQVGVEWVALSALDHIRVYPAQLIPKLQGRGEKDVYMGDTN</sequence>
<dbReference type="Proteomes" id="UP000304148">
    <property type="component" value="Chromosome"/>
</dbReference>
<dbReference type="Pfam" id="PF00293">
    <property type="entry name" value="NUDIX"/>
    <property type="match status" value="1"/>
</dbReference>
<comment type="cofactor">
    <cofactor evidence="1">
        <name>Mg(2+)</name>
        <dbReference type="ChEBI" id="CHEBI:18420"/>
    </cofactor>
</comment>
<organism evidence="4 5">
    <name type="scientific">Paenibacillus alvei</name>
    <name type="common">Bacillus alvei</name>
    <dbReference type="NCBI Taxonomy" id="44250"/>
    <lineage>
        <taxon>Bacteria</taxon>
        <taxon>Bacillati</taxon>
        <taxon>Bacillota</taxon>
        <taxon>Bacilli</taxon>
        <taxon>Bacillales</taxon>
        <taxon>Paenibacillaceae</taxon>
        <taxon>Paenibacillus</taxon>
    </lineage>
</organism>
<evidence type="ECO:0000259" key="3">
    <source>
        <dbReference type="PROSITE" id="PS51462"/>
    </source>
</evidence>
<dbReference type="EMBL" id="LS992241">
    <property type="protein sequence ID" value="SYX84882.1"/>
    <property type="molecule type" value="Genomic_DNA"/>
</dbReference>
<dbReference type="GO" id="GO:0016787">
    <property type="term" value="F:hydrolase activity"/>
    <property type="evidence" value="ECO:0007669"/>
    <property type="project" value="UniProtKB-KW"/>
</dbReference>
<gene>
    <name evidence="4" type="ORF">PBLR_13304</name>
</gene>
<dbReference type="InterPro" id="IPR000086">
    <property type="entry name" value="NUDIX_hydrolase_dom"/>
</dbReference>
<feature type="domain" description="Nudix hydrolase" evidence="3">
    <location>
        <begin position="3"/>
        <end position="148"/>
    </location>
</feature>